<name>A0ABS0BAR8_9GAMM</name>
<keyword evidence="3" id="KW-1185">Reference proteome</keyword>
<dbReference type="EMBL" id="JADLZT010000004">
    <property type="protein sequence ID" value="MBF6024119.1"/>
    <property type="molecule type" value="Genomic_DNA"/>
</dbReference>
<gene>
    <name evidence="2" type="ORF">IU514_08750</name>
</gene>
<evidence type="ECO:0000313" key="2">
    <source>
        <dbReference type="EMBL" id="MBF6024119.1"/>
    </source>
</evidence>
<sequence length="586" mass="63720">MLAWSVARPASLPLAPMMAAGAVPWTDADLQQALQDAKGKRVLVDAVLANADRANAMALLIAASSAHRLGRAEDAGFLFFAGRARSVLDLQAYPDETGSANPALSAIAAQAKSQILPTLVADPAIYLAISRRFEAWSIVPPAGYDPGWDYEKAKPADEVQAKANEIRAVQSKSFDTISTLLAIPEYRKAMAVLQRDGVRMDSAVLQQRQDALETLRRIEEKRGLQYVTARVQSPLEAAVVGTDRVFLDKPGPYRCNVGLRDTVVGAGQLAMFRDCPGVEMGKPTALKIKHLTTGQDRIKPQYLPLKDWTLLGFDAEGRLLWAHTETGTDPVSHDKLVIKALAAGATSPVDAVQTELPMRGVIRSARAGDACWLMAVNYPVRAPKLAPGQPDSLLVLYAQDRLRVLTPATDGYVQFWNPVARNFVVRESKGMKDRTWKTIDCQGTVGALKPGLEQALNAQLSNYLPHFTFPDAGPWIQLQQPKGAGIGTGTRVLFDLRADKVVPSPFNDLDMQRVIGMTATLDGTRMAFAVAEGLAVYDVASSQRLRTIPAQFTSMDFEEMAFTPDGATLVVWNDDGFFEFSVEASQ</sequence>
<accession>A0ABS0BAR8</accession>
<keyword evidence="1" id="KW-0732">Signal</keyword>
<comment type="caution">
    <text evidence="2">The sequence shown here is derived from an EMBL/GenBank/DDBJ whole genome shotgun (WGS) entry which is preliminary data.</text>
</comment>
<organism evidence="2 3">
    <name type="scientific">Lysobacter niastensis</name>
    <dbReference type="NCBI Taxonomy" id="380629"/>
    <lineage>
        <taxon>Bacteria</taxon>
        <taxon>Pseudomonadati</taxon>
        <taxon>Pseudomonadota</taxon>
        <taxon>Gammaproteobacteria</taxon>
        <taxon>Lysobacterales</taxon>
        <taxon>Lysobacteraceae</taxon>
        <taxon>Lysobacter</taxon>
    </lineage>
</organism>
<reference evidence="2 3" key="1">
    <citation type="submission" date="2020-11" db="EMBL/GenBank/DDBJ databases">
        <title>Draft Genome Sequence and Secondary Metabolite Biosynthetic Potential of the Lysobacter niastensis Type strain DSM 18481.</title>
        <authorList>
            <person name="Turrini P."/>
            <person name="Artuso I."/>
            <person name="Tescari M."/>
            <person name="Lugli G.A."/>
            <person name="Frangipani E."/>
            <person name="Ventura M."/>
            <person name="Visca P."/>
        </authorList>
    </citation>
    <scope>NUCLEOTIDE SEQUENCE [LARGE SCALE GENOMIC DNA]</scope>
    <source>
        <strain evidence="2 3">DSM 18481</strain>
    </source>
</reference>
<evidence type="ECO:0008006" key="4">
    <source>
        <dbReference type="Google" id="ProtNLM"/>
    </source>
</evidence>
<proteinExistence type="predicted"/>
<dbReference type="Proteomes" id="UP001429984">
    <property type="component" value="Unassembled WGS sequence"/>
</dbReference>
<evidence type="ECO:0000256" key="1">
    <source>
        <dbReference type="SAM" id="SignalP"/>
    </source>
</evidence>
<feature type="chain" id="PRO_5046815698" description="WD40 repeat domain-containing protein" evidence="1">
    <location>
        <begin position="20"/>
        <end position="586"/>
    </location>
</feature>
<dbReference type="InterPro" id="IPR011044">
    <property type="entry name" value="Quino_amine_DH_bsu"/>
</dbReference>
<feature type="signal peptide" evidence="1">
    <location>
        <begin position="1"/>
        <end position="19"/>
    </location>
</feature>
<protein>
    <recommendedName>
        <fullName evidence="4">WD40 repeat domain-containing protein</fullName>
    </recommendedName>
</protein>
<dbReference type="RefSeq" id="WP_194930715.1">
    <property type="nucleotide sequence ID" value="NZ_JADLZT010000004.1"/>
</dbReference>
<evidence type="ECO:0000313" key="3">
    <source>
        <dbReference type="Proteomes" id="UP001429984"/>
    </source>
</evidence>
<dbReference type="SUPFAM" id="SSF50969">
    <property type="entry name" value="YVTN repeat-like/Quinoprotein amine dehydrogenase"/>
    <property type="match status" value="1"/>
</dbReference>